<proteinExistence type="predicted"/>
<dbReference type="SMART" id="SM00181">
    <property type="entry name" value="EGF"/>
    <property type="match status" value="1"/>
</dbReference>
<feature type="disulfide bond" evidence="1">
    <location>
        <begin position="133"/>
        <end position="142"/>
    </location>
</feature>
<accession>A0A3M7RV53</accession>
<keyword evidence="1" id="KW-0245">EGF-like domain</keyword>
<dbReference type="PROSITE" id="PS01186">
    <property type="entry name" value="EGF_2"/>
    <property type="match status" value="1"/>
</dbReference>
<organism evidence="5 6">
    <name type="scientific">Brachionus plicatilis</name>
    <name type="common">Marine rotifer</name>
    <name type="synonym">Brachionus muelleri</name>
    <dbReference type="NCBI Taxonomy" id="10195"/>
    <lineage>
        <taxon>Eukaryota</taxon>
        <taxon>Metazoa</taxon>
        <taxon>Spiralia</taxon>
        <taxon>Gnathifera</taxon>
        <taxon>Rotifera</taxon>
        <taxon>Eurotatoria</taxon>
        <taxon>Monogononta</taxon>
        <taxon>Pseudotrocha</taxon>
        <taxon>Ploima</taxon>
        <taxon>Brachionidae</taxon>
        <taxon>Brachionus</taxon>
    </lineage>
</organism>
<feature type="signal peptide" evidence="3">
    <location>
        <begin position="1"/>
        <end position="20"/>
    </location>
</feature>
<dbReference type="Gene3D" id="2.10.25.10">
    <property type="entry name" value="Laminin"/>
    <property type="match status" value="1"/>
</dbReference>
<dbReference type="SUPFAM" id="SSF57196">
    <property type="entry name" value="EGF/Laminin"/>
    <property type="match status" value="1"/>
</dbReference>
<comment type="caution">
    <text evidence="5">The sequence shown here is derived from an EMBL/GenBank/DDBJ whole genome shotgun (WGS) entry which is preliminary data.</text>
</comment>
<dbReference type="PROSITE" id="PS00022">
    <property type="entry name" value="EGF_1"/>
    <property type="match status" value="1"/>
</dbReference>
<dbReference type="AlphaFoldDB" id="A0A3M7RV53"/>
<keyword evidence="1" id="KW-1015">Disulfide bond</keyword>
<feature type="domain" description="EGF-like" evidence="4">
    <location>
        <begin position="106"/>
        <end position="143"/>
    </location>
</feature>
<dbReference type="STRING" id="10195.A0A3M7RV53"/>
<evidence type="ECO:0000256" key="1">
    <source>
        <dbReference type="PROSITE-ProRule" id="PRU00076"/>
    </source>
</evidence>
<keyword evidence="2" id="KW-0812">Transmembrane</keyword>
<dbReference type="Pfam" id="PF00008">
    <property type="entry name" value="EGF"/>
    <property type="match status" value="1"/>
</dbReference>
<dbReference type="PROSITE" id="PS50026">
    <property type="entry name" value="EGF_3"/>
    <property type="match status" value="1"/>
</dbReference>
<evidence type="ECO:0000313" key="6">
    <source>
        <dbReference type="Proteomes" id="UP000276133"/>
    </source>
</evidence>
<keyword evidence="6" id="KW-1185">Reference proteome</keyword>
<dbReference type="InterPro" id="IPR000742">
    <property type="entry name" value="EGF"/>
</dbReference>
<comment type="caution">
    <text evidence="1">Lacks conserved residue(s) required for the propagation of feature annotation.</text>
</comment>
<keyword evidence="2" id="KW-0472">Membrane</keyword>
<feature type="transmembrane region" description="Helical" evidence="2">
    <location>
        <begin position="152"/>
        <end position="178"/>
    </location>
</feature>
<evidence type="ECO:0000256" key="2">
    <source>
        <dbReference type="SAM" id="Phobius"/>
    </source>
</evidence>
<reference evidence="5 6" key="1">
    <citation type="journal article" date="2018" name="Sci. Rep.">
        <title>Genomic signatures of local adaptation to the degree of environmental predictability in rotifers.</title>
        <authorList>
            <person name="Franch-Gras L."/>
            <person name="Hahn C."/>
            <person name="Garcia-Roger E.M."/>
            <person name="Carmona M.J."/>
            <person name="Serra M."/>
            <person name="Gomez A."/>
        </authorList>
    </citation>
    <scope>NUCLEOTIDE SEQUENCE [LARGE SCALE GENOMIC DNA]</scope>
    <source>
        <strain evidence="5">HYR1</strain>
    </source>
</reference>
<protein>
    <submittedName>
        <fullName evidence="5">Zonadhesin</fullName>
    </submittedName>
</protein>
<sequence>MMSIVKIIFLSAICFFSRDARIIHVKTVEDALTSLEHSTAIIAFVKLLGQELTATNGGNNGINSQFNNYQNNFQNNLQNNYPYNNNNNNYNGNYNYNYNKNPYGPSPDPCSSSPCFNNAVCQPNGGESYYCLCKYGYYGNRCEKFNNPKGKLLAIILGTILPFFAIIIIISFIVFCCCNRRKISLSIFF</sequence>
<feature type="chain" id="PRO_5018047543" evidence="3">
    <location>
        <begin position="21"/>
        <end position="189"/>
    </location>
</feature>
<name>A0A3M7RV53_BRAPC</name>
<gene>
    <name evidence="5" type="ORF">BpHYR1_021636</name>
</gene>
<evidence type="ECO:0000313" key="5">
    <source>
        <dbReference type="EMBL" id="RNA27195.1"/>
    </source>
</evidence>
<keyword evidence="2" id="KW-1133">Transmembrane helix</keyword>
<dbReference type="Proteomes" id="UP000276133">
    <property type="component" value="Unassembled WGS sequence"/>
</dbReference>
<keyword evidence="3" id="KW-0732">Signal</keyword>
<dbReference type="EMBL" id="REGN01002578">
    <property type="protein sequence ID" value="RNA27195.1"/>
    <property type="molecule type" value="Genomic_DNA"/>
</dbReference>
<evidence type="ECO:0000259" key="4">
    <source>
        <dbReference type="PROSITE" id="PS50026"/>
    </source>
</evidence>
<evidence type="ECO:0000256" key="3">
    <source>
        <dbReference type="SAM" id="SignalP"/>
    </source>
</evidence>